<evidence type="ECO:0000313" key="2">
    <source>
        <dbReference type="EMBL" id="EYU34657.1"/>
    </source>
</evidence>
<evidence type="ECO:0000313" key="3">
    <source>
        <dbReference type="Proteomes" id="UP000030748"/>
    </source>
</evidence>
<proteinExistence type="predicted"/>
<dbReference type="Pfam" id="PF07891">
    <property type="entry name" value="DUF1666"/>
    <property type="match status" value="1"/>
</dbReference>
<feature type="transmembrane region" description="Helical" evidence="1">
    <location>
        <begin position="23"/>
        <end position="44"/>
    </location>
</feature>
<dbReference type="eggNOG" id="ENOG502QUM0">
    <property type="taxonomic scope" value="Eukaryota"/>
</dbReference>
<dbReference type="EMBL" id="KI630674">
    <property type="protein sequence ID" value="EYU34657.1"/>
    <property type="molecule type" value="Genomic_DNA"/>
</dbReference>
<keyword evidence="1" id="KW-1133">Transmembrane helix</keyword>
<evidence type="ECO:0000256" key="1">
    <source>
        <dbReference type="SAM" id="Phobius"/>
    </source>
</evidence>
<dbReference type="PANTHER" id="PTHR46741">
    <property type="entry name" value="OS09G0413600 PROTEIN"/>
    <property type="match status" value="1"/>
</dbReference>
<protein>
    <submittedName>
        <fullName evidence="2">Uncharacterized protein</fullName>
    </submittedName>
</protein>
<keyword evidence="1" id="KW-0812">Transmembrane</keyword>
<reference evidence="2 3" key="1">
    <citation type="journal article" date="2013" name="Proc. Natl. Acad. Sci. U.S.A.">
        <title>Fine-scale variation in meiotic recombination in Mimulus inferred from population shotgun sequencing.</title>
        <authorList>
            <person name="Hellsten U."/>
            <person name="Wright K.M."/>
            <person name="Jenkins J."/>
            <person name="Shu S."/>
            <person name="Yuan Y."/>
            <person name="Wessler S.R."/>
            <person name="Schmutz J."/>
            <person name="Willis J.H."/>
            <person name="Rokhsar D.S."/>
        </authorList>
    </citation>
    <scope>NUCLEOTIDE SEQUENCE [LARGE SCALE GENOMIC DNA]</scope>
    <source>
        <strain evidence="3">cv. DUN x IM62</strain>
    </source>
</reference>
<dbReference type="STRING" id="4155.A0A022R200"/>
<gene>
    <name evidence="2" type="ORF">MIMGU_mgv1a020708mg</name>
</gene>
<name>A0A022R200_ERYGU</name>
<accession>A0A022R200</accession>
<keyword evidence="3" id="KW-1185">Reference proteome</keyword>
<dbReference type="InterPro" id="IPR012870">
    <property type="entry name" value="DUF1666"/>
</dbReference>
<dbReference type="AlphaFoldDB" id="A0A022R200"/>
<dbReference type="PhylomeDB" id="A0A022R200"/>
<organism evidence="2 3">
    <name type="scientific">Erythranthe guttata</name>
    <name type="common">Yellow monkey flower</name>
    <name type="synonym">Mimulus guttatus</name>
    <dbReference type="NCBI Taxonomy" id="4155"/>
    <lineage>
        <taxon>Eukaryota</taxon>
        <taxon>Viridiplantae</taxon>
        <taxon>Streptophyta</taxon>
        <taxon>Embryophyta</taxon>
        <taxon>Tracheophyta</taxon>
        <taxon>Spermatophyta</taxon>
        <taxon>Magnoliopsida</taxon>
        <taxon>eudicotyledons</taxon>
        <taxon>Gunneridae</taxon>
        <taxon>Pentapetalae</taxon>
        <taxon>asterids</taxon>
        <taxon>lamiids</taxon>
        <taxon>Lamiales</taxon>
        <taxon>Phrymaceae</taxon>
        <taxon>Erythranthe</taxon>
    </lineage>
</organism>
<dbReference type="PANTHER" id="PTHR46741:SF7">
    <property type="entry name" value="TRANSMEMBRANE PROTEIN"/>
    <property type="match status" value="1"/>
</dbReference>
<dbReference type="Proteomes" id="UP000030748">
    <property type="component" value="Unassembled WGS sequence"/>
</dbReference>
<sequence length="522" mass="61131">MALLASCWLIVEIFLIPRGFLKWFYLGFYVHPFFLVFCQIFLWLKEFKKWLLLLLSFPLKIAFRVCLFIFKSVQAKVENVVVIDVFSCSSPCHIINKPKVQSEVCSINFDTCTKEDSWLNEYLSSDHFASTCLTYDLDSNKSLFSTENSSSFSSSSPNVDFQLQDSDVESINTFNYCQPHQEISDFSSFSELEDSPSSIINNQEIIQESDEYSENIISSHSCDQLFVDSSNELQLTISTRVQEDTFHHKYIERMGFFNLLYHERLYGMSEKRLLRSLECDFELIYVAQLCLFWEGLNHQYLKLLGNCEIKLFHHSVAGKFQELQILLERYVENQKLESQNSSNTNRRLSFQCLLLVPDVTGFIEDENNGTGVEGEAVRASRVLIAIEKCIEAFHLYIQTDDKKPHWKYKCTWRTQPPLEDPLDLKLLHNVSQTLHKKEMMLKYLQGKKKKNWLRRKTKPSETKDENVNLVFAAVDIKLIQRILKMSLISKSQLEWCRDKLKDLEFEQGMVFRVRTSHLFPSF</sequence>
<keyword evidence="1" id="KW-0472">Membrane</keyword>